<evidence type="ECO:0000313" key="8">
    <source>
        <dbReference type="Proteomes" id="UP001596415"/>
    </source>
</evidence>
<dbReference type="InterPro" id="IPR036890">
    <property type="entry name" value="HATPase_C_sf"/>
</dbReference>
<dbReference type="InterPro" id="IPR005467">
    <property type="entry name" value="His_kinase_dom"/>
</dbReference>
<sequence>MRNLCYIIFSFWSSVACYAQDRVIPISTSDFRSNEQIFLAPLDNWLFHQGNDDSWANADIDVSDWKLMKPTELDTSLEDETGRIEGWFRLSFIIDSSFSEIPLSLSRNLWAATDVYLDGKLVYAFGNTGNPYTAYNPILKYPIPIDLEVGKEHVLAVHVVDYETTFTQRELRLKSTNLQNFINLTGPGYSHWVEKDIKRSYWYGGLCIGIAALLFFLFWLLVVLNPKQKIFWLIAVMSTIVLLYAISFFYSYFYDISYEVEKIRFLIMITLQGFTVVYGLIILEWVLKNKISKISIIILIALISTSTFAHLFSISWPFGIAFTGMLGYLGYLLVRFRNKIKGAQLAVVASIVVPIIAMTVYISLHKYSLNLYNEYEKPIIALTILSAPFMLMIFISMRLKEVLKNVEDEAKKVMQVTEEKKELLSNQNIILEQQVKERTAALKTSLENLKATQSQLIQSEKMASLGELTAGIAHEIQNPLNFVNNFSEVSSELIAEIDEEMANGDMEEVKAILDDVKQNLEKINHHGKRADAIVKGMLQHSRKSTAEKEPTDINKLADEYLRLAYHGLRAKDKSFNATLETNFDESIGKINVIPQDMGRVILNLITNAFYATAERKKASENEDYKPTVSVTTKKLKNTVEIAVKDNGTGIPKSVVEKIFQPFFTTKPTGQGTGLGLSMSYDIIKTHGGELNVDTKEDEGTTFTIQLITNQNK</sequence>
<keyword evidence="5" id="KW-0472">Membrane</keyword>
<dbReference type="PRINTS" id="PR00344">
    <property type="entry name" value="BCTRLSENSOR"/>
</dbReference>
<dbReference type="InterPro" id="IPR004358">
    <property type="entry name" value="Sig_transdc_His_kin-like_C"/>
</dbReference>
<dbReference type="EMBL" id="JBHTBN010000004">
    <property type="protein sequence ID" value="MFC7357793.1"/>
    <property type="molecule type" value="Genomic_DNA"/>
</dbReference>
<evidence type="ECO:0000256" key="2">
    <source>
        <dbReference type="ARBA" id="ARBA00012438"/>
    </source>
</evidence>
<keyword evidence="5" id="KW-1133">Transmembrane helix</keyword>
<comment type="caution">
    <text evidence="7">The sequence shown here is derived from an EMBL/GenBank/DDBJ whole genome shotgun (WGS) entry which is preliminary data.</text>
</comment>
<feature type="transmembrane region" description="Helical" evidence="5">
    <location>
        <begin position="294"/>
        <end position="312"/>
    </location>
</feature>
<feature type="transmembrane region" description="Helical" evidence="5">
    <location>
        <begin position="318"/>
        <end position="334"/>
    </location>
</feature>
<keyword evidence="3" id="KW-0597">Phosphoprotein</keyword>
<keyword evidence="7" id="KW-0547">Nucleotide-binding</keyword>
<feature type="transmembrane region" description="Helical" evidence="5">
    <location>
        <begin position="379"/>
        <end position="397"/>
    </location>
</feature>
<evidence type="ECO:0000256" key="5">
    <source>
        <dbReference type="SAM" id="Phobius"/>
    </source>
</evidence>
<dbReference type="InterPro" id="IPR036097">
    <property type="entry name" value="HisK_dim/P_sf"/>
</dbReference>
<gene>
    <name evidence="7" type="ORF">ACFQO1_08845</name>
</gene>
<feature type="coiled-coil region" evidence="4">
    <location>
        <begin position="399"/>
        <end position="434"/>
    </location>
</feature>
<feature type="domain" description="Histidine kinase" evidence="6">
    <location>
        <begin position="471"/>
        <end position="710"/>
    </location>
</feature>
<protein>
    <recommendedName>
        <fullName evidence="2">histidine kinase</fullName>
        <ecNumber evidence="2">2.7.13.3</ecNumber>
    </recommendedName>
</protein>
<comment type="catalytic activity">
    <reaction evidence="1">
        <text>ATP + protein L-histidine = ADP + protein N-phospho-L-histidine.</text>
        <dbReference type="EC" id="2.7.13.3"/>
    </reaction>
</comment>
<dbReference type="EC" id="2.7.13.3" evidence="2"/>
<keyword evidence="5" id="KW-0812">Transmembrane</keyword>
<organism evidence="7 8">
    <name type="scientific">Jejudonia soesokkakensis</name>
    <dbReference type="NCBI Taxonomy" id="1323432"/>
    <lineage>
        <taxon>Bacteria</taxon>
        <taxon>Pseudomonadati</taxon>
        <taxon>Bacteroidota</taxon>
        <taxon>Flavobacteriia</taxon>
        <taxon>Flavobacteriales</taxon>
        <taxon>Flavobacteriaceae</taxon>
        <taxon>Jejudonia</taxon>
    </lineage>
</organism>
<dbReference type="SUPFAM" id="SSF55874">
    <property type="entry name" value="ATPase domain of HSP90 chaperone/DNA topoisomerase II/histidine kinase"/>
    <property type="match status" value="1"/>
</dbReference>
<feature type="transmembrane region" description="Helical" evidence="5">
    <location>
        <begin position="230"/>
        <end position="253"/>
    </location>
</feature>
<evidence type="ECO:0000259" key="6">
    <source>
        <dbReference type="PROSITE" id="PS50109"/>
    </source>
</evidence>
<feature type="transmembrane region" description="Helical" evidence="5">
    <location>
        <begin position="346"/>
        <end position="364"/>
    </location>
</feature>
<dbReference type="Gene3D" id="2.60.120.260">
    <property type="entry name" value="Galactose-binding domain-like"/>
    <property type="match status" value="1"/>
</dbReference>
<evidence type="ECO:0000256" key="3">
    <source>
        <dbReference type="ARBA" id="ARBA00022553"/>
    </source>
</evidence>
<keyword evidence="4" id="KW-0175">Coiled coil</keyword>
<dbReference type="SMART" id="SM00387">
    <property type="entry name" value="HATPase_c"/>
    <property type="match status" value="1"/>
</dbReference>
<dbReference type="Pfam" id="PF00512">
    <property type="entry name" value="HisKA"/>
    <property type="match status" value="1"/>
</dbReference>
<evidence type="ECO:0000256" key="1">
    <source>
        <dbReference type="ARBA" id="ARBA00000085"/>
    </source>
</evidence>
<name>A0ABW2MVT4_9FLAO</name>
<dbReference type="Gene3D" id="3.30.565.10">
    <property type="entry name" value="Histidine kinase-like ATPase, C-terminal domain"/>
    <property type="match status" value="1"/>
</dbReference>
<dbReference type="PROSITE" id="PS50109">
    <property type="entry name" value="HIS_KIN"/>
    <property type="match status" value="1"/>
</dbReference>
<dbReference type="Proteomes" id="UP001596415">
    <property type="component" value="Unassembled WGS sequence"/>
</dbReference>
<proteinExistence type="predicted"/>
<reference evidence="8" key="1">
    <citation type="journal article" date="2019" name="Int. J. Syst. Evol. Microbiol.">
        <title>The Global Catalogue of Microorganisms (GCM) 10K type strain sequencing project: providing services to taxonomists for standard genome sequencing and annotation.</title>
        <authorList>
            <consortium name="The Broad Institute Genomics Platform"/>
            <consortium name="The Broad Institute Genome Sequencing Center for Infectious Disease"/>
            <person name="Wu L."/>
            <person name="Ma J."/>
        </authorList>
    </citation>
    <scope>NUCLEOTIDE SEQUENCE [LARGE SCALE GENOMIC DNA]</scope>
    <source>
        <strain evidence="8">CGMCC 1.16306</strain>
    </source>
</reference>
<dbReference type="PANTHER" id="PTHR43065:SF42">
    <property type="entry name" value="TWO-COMPONENT SENSOR PPRA"/>
    <property type="match status" value="1"/>
</dbReference>
<dbReference type="RefSeq" id="WP_380217652.1">
    <property type="nucleotide sequence ID" value="NZ_JBHTBN010000004.1"/>
</dbReference>
<dbReference type="InterPro" id="IPR003594">
    <property type="entry name" value="HATPase_dom"/>
</dbReference>
<feature type="transmembrane region" description="Helical" evidence="5">
    <location>
        <begin position="265"/>
        <end position="287"/>
    </location>
</feature>
<feature type="transmembrane region" description="Helical" evidence="5">
    <location>
        <begin position="201"/>
        <end position="223"/>
    </location>
</feature>
<dbReference type="PROSITE" id="PS51257">
    <property type="entry name" value="PROKAR_LIPOPROTEIN"/>
    <property type="match status" value="1"/>
</dbReference>
<evidence type="ECO:0000313" key="7">
    <source>
        <dbReference type="EMBL" id="MFC7357793.1"/>
    </source>
</evidence>
<keyword evidence="7" id="KW-0067">ATP-binding</keyword>
<dbReference type="PANTHER" id="PTHR43065">
    <property type="entry name" value="SENSOR HISTIDINE KINASE"/>
    <property type="match status" value="1"/>
</dbReference>
<dbReference type="CDD" id="cd00082">
    <property type="entry name" value="HisKA"/>
    <property type="match status" value="1"/>
</dbReference>
<dbReference type="Gene3D" id="1.10.287.130">
    <property type="match status" value="1"/>
</dbReference>
<evidence type="ECO:0000256" key="4">
    <source>
        <dbReference type="SAM" id="Coils"/>
    </source>
</evidence>
<dbReference type="InterPro" id="IPR003661">
    <property type="entry name" value="HisK_dim/P_dom"/>
</dbReference>
<dbReference type="SUPFAM" id="SSF47384">
    <property type="entry name" value="Homodimeric domain of signal transducing histidine kinase"/>
    <property type="match status" value="1"/>
</dbReference>
<accession>A0ABW2MVT4</accession>
<keyword evidence="8" id="KW-1185">Reference proteome</keyword>
<dbReference type="Pfam" id="PF02518">
    <property type="entry name" value="HATPase_c"/>
    <property type="match status" value="1"/>
</dbReference>
<dbReference type="SMART" id="SM00388">
    <property type="entry name" value="HisKA"/>
    <property type="match status" value="1"/>
</dbReference>
<dbReference type="GO" id="GO:0005524">
    <property type="term" value="F:ATP binding"/>
    <property type="evidence" value="ECO:0007669"/>
    <property type="project" value="UniProtKB-KW"/>
</dbReference>